<sequence length="78" mass="8600">MDLKDLISYVTRALVDHPDQVEVNAVEGDRTTVFELRVAPDDLGQIIGKQGRTIRAVRAILAAATTRSNQRAVLEVLE</sequence>
<dbReference type="HAMAP" id="MF_00088">
    <property type="entry name" value="KhpA"/>
    <property type="match status" value="1"/>
</dbReference>
<comment type="subunit">
    <text evidence="3">Forms a complex with KhpB.</text>
</comment>
<comment type="function">
    <text evidence="3">A probable RNA chaperone. Forms a complex with KhpB which binds to cellular RNA and controls its expression. Plays a role in peptidoglycan (PG) homeostasis and cell length regulation.</text>
</comment>
<evidence type="ECO:0000313" key="5">
    <source>
        <dbReference type="Proteomes" id="UP000697710"/>
    </source>
</evidence>
<name>A0A956LWQ5_UNCEI</name>
<keyword evidence="1 3" id="KW-0963">Cytoplasm</keyword>
<dbReference type="CDD" id="cd22533">
    <property type="entry name" value="KH-II_YlqC-like"/>
    <property type="match status" value="1"/>
</dbReference>
<keyword evidence="3" id="KW-0143">Chaperone</keyword>
<dbReference type="Pfam" id="PF13083">
    <property type="entry name" value="KH_KhpA-B"/>
    <property type="match status" value="1"/>
</dbReference>
<dbReference type="InterPro" id="IPR009019">
    <property type="entry name" value="KH_sf_prok-type"/>
</dbReference>
<dbReference type="GO" id="GO:0003723">
    <property type="term" value="F:RNA binding"/>
    <property type="evidence" value="ECO:0007669"/>
    <property type="project" value="UniProtKB-UniRule"/>
</dbReference>
<dbReference type="SUPFAM" id="SSF54814">
    <property type="entry name" value="Prokaryotic type KH domain (KH-domain type II)"/>
    <property type="match status" value="1"/>
</dbReference>
<dbReference type="GO" id="GO:0009252">
    <property type="term" value="P:peptidoglycan biosynthetic process"/>
    <property type="evidence" value="ECO:0007669"/>
    <property type="project" value="UniProtKB-UniRule"/>
</dbReference>
<dbReference type="AlphaFoldDB" id="A0A956LWQ5"/>
<reference evidence="4" key="2">
    <citation type="journal article" date="2021" name="Microbiome">
        <title>Successional dynamics and alternative stable states in a saline activated sludge microbial community over 9 years.</title>
        <authorList>
            <person name="Wang Y."/>
            <person name="Ye J."/>
            <person name="Ju F."/>
            <person name="Liu L."/>
            <person name="Boyd J.A."/>
            <person name="Deng Y."/>
            <person name="Parks D.H."/>
            <person name="Jiang X."/>
            <person name="Yin X."/>
            <person name="Woodcroft B.J."/>
            <person name="Tyson G.W."/>
            <person name="Hugenholtz P."/>
            <person name="Polz M.F."/>
            <person name="Zhang T."/>
        </authorList>
    </citation>
    <scope>NUCLEOTIDE SEQUENCE</scope>
    <source>
        <strain evidence="4">HKST-UBA01</strain>
    </source>
</reference>
<dbReference type="Gene3D" id="3.30.300.20">
    <property type="match status" value="1"/>
</dbReference>
<comment type="caution">
    <text evidence="4">The sequence shown here is derived from an EMBL/GenBank/DDBJ whole genome shotgun (WGS) entry which is preliminary data.</text>
</comment>
<proteinExistence type="inferred from homology"/>
<keyword evidence="3" id="KW-0133">Cell shape</keyword>
<accession>A0A956LWQ5</accession>
<organism evidence="4 5">
    <name type="scientific">Eiseniibacteriota bacterium</name>
    <dbReference type="NCBI Taxonomy" id="2212470"/>
    <lineage>
        <taxon>Bacteria</taxon>
        <taxon>Candidatus Eiseniibacteriota</taxon>
    </lineage>
</organism>
<evidence type="ECO:0000256" key="3">
    <source>
        <dbReference type="HAMAP-Rule" id="MF_00088"/>
    </source>
</evidence>
<dbReference type="InterPro" id="IPR015946">
    <property type="entry name" value="KH_dom-like_a/b"/>
</dbReference>
<evidence type="ECO:0000256" key="1">
    <source>
        <dbReference type="ARBA" id="ARBA00022490"/>
    </source>
</evidence>
<comment type="similarity">
    <text evidence="3">Belongs to the KhpA RNA-binding protein family.</text>
</comment>
<comment type="subcellular location">
    <subcellularLocation>
        <location evidence="3">Cytoplasm</location>
    </subcellularLocation>
</comment>
<keyword evidence="2 3" id="KW-0694">RNA-binding</keyword>
<dbReference type="EMBL" id="JAGQHR010000028">
    <property type="protein sequence ID" value="MCA9726407.1"/>
    <property type="molecule type" value="Genomic_DNA"/>
</dbReference>
<evidence type="ECO:0000313" key="4">
    <source>
        <dbReference type="EMBL" id="MCA9726407.1"/>
    </source>
</evidence>
<dbReference type="PROSITE" id="PS50084">
    <property type="entry name" value="KH_TYPE_1"/>
    <property type="match status" value="1"/>
</dbReference>
<dbReference type="PANTHER" id="PTHR34654:SF1">
    <property type="entry name" value="RNA-BINDING PROTEIN KHPA"/>
    <property type="match status" value="1"/>
</dbReference>
<dbReference type="PANTHER" id="PTHR34654">
    <property type="entry name" value="UPF0109 PROTEIN SCO5592"/>
    <property type="match status" value="1"/>
</dbReference>
<evidence type="ECO:0000256" key="2">
    <source>
        <dbReference type="ARBA" id="ARBA00022884"/>
    </source>
</evidence>
<dbReference type="GO" id="GO:0008360">
    <property type="term" value="P:regulation of cell shape"/>
    <property type="evidence" value="ECO:0007669"/>
    <property type="project" value="UniProtKB-KW"/>
</dbReference>
<dbReference type="InterPro" id="IPR020627">
    <property type="entry name" value="KhpA"/>
</dbReference>
<dbReference type="GO" id="GO:0005737">
    <property type="term" value="C:cytoplasm"/>
    <property type="evidence" value="ECO:0007669"/>
    <property type="project" value="UniProtKB-SubCell"/>
</dbReference>
<gene>
    <name evidence="3" type="primary">khpA</name>
    <name evidence="4" type="ORF">KC729_01910</name>
</gene>
<dbReference type="GO" id="GO:0071555">
    <property type="term" value="P:cell wall organization"/>
    <property type="evidence" value="ECO:0007669"/>
    <property type="project" value="UniProtKB-KW"/>
</dbReference>
<protein>
    <recommendedName>
        <fullName evidence="3">RNA-binding protein KhpA</fullName>
    </recommendedName>
    <alternativeName>
        <fullName evidence="3">KH-domain protein A</fullName>
    </alternativeName>
</protein>
<keyword evidence="3" id="KW-0961">Cell wall biogenesis/degradation</keyword>
<reference evidence="4" key="1">
    <citation type="submission" date="2020-04" db="EMBL/GenBank/DDBJ databases">
        <authorList>
            <person name="Zhang T."/>
        </authorList>
    </citation>
    <scope>NUCLEOTIDE SEQUENCE</scope>
    <source>
        <strain evidence="4">HKST-UBA01</strain>
    </source>
</reference>
<dbReference type="Proteomes" id="UP000697710">
    <property type="component" value="Unassembled WGS sequence"/>
</dbReference>